<sequence length="128" mass="14842">MKLTDKRFWIAWAVLSMLMVIVIACCSWNEDTVILAIAYALSLLSTWLCHRIRLKTAFDNLLVMLVYNAIFGYNLIFNSHGGAGFTWWLYLLILNGIHSIGLLIYFVVIFIRYKSKIRCKSEIPMSEK</sequence>
<comment type="caution">
    <text evidence="2">The sequence shown here is derived from an EMBL/GenBank/DDBJ whole genome shotgun (WGS) entry which is preliminary data.</text>
</comment>
<keyword evidence="1" id="KW-0812">Transmembrane</keyword>
<proteinExistence type="predicted"/>
<evidence type="ECO:0000256" key="1">
    <source>
        <dbReference type="SAM" id="Phobius"/>
    </source>
</evidence>
<dbReference type="EMBL" id="JPIU01000025">
    <property type="protein sequence ID" value="KIO46793.1"/>
    <property type="molecule type" value="Genomic_DNA"/>
</dbReference>
<name>A0A0C3MJE7_9PORP</name>
<evidence type="ECO:0000313" key="2">
    <source>
        <dbReference type="EMBL" id="KIO46793.1"/>
    </source>
</evidence>
<keyword evidence="1" id="KW-0472">Membrane</keyword>
<organism evidence="2 3">
    <name type="scientific">Sanguibacteroides justesenii</name>
    <dbReference type="NCBI Taxonomy" id="1547597"/>
    <lineage>
        <taxon>Bacteria</taxon>
        <taxon>Pseudomonadati</taxon>
        <taxon>Bacteroidota</taxon>
        <taxon>Bacteroidia</taxon>
        <taxon>Bacteroidales</taxon>
        <taxon>Porphyromonadaceae</taxon>
        <taxon>Sanguibacteroides</taxon>
    </lineage>
</organism>
<keyword evidence="1" id="KW-1133">Transmembrane helix</keyword>
<feature type="transmembrane region" description="Helical" evidence="1">
    <location>
        <begin position="88"/>
        <end position="111"/>
    </location>
</feature>
<dbReference type="PROSITE" id="PS51257">
    <property type="entry name" value="PROKAR_LIPOPROTEIN"/>
    <property type="match status" value="1"/>
</dbReference>
<feature type="transmembrane region" description="Helical" evidence="1">
    <location>
        <begin position="34"/>
        <end position="50"/>
    </location>
</feature>
<gene>
    <name evidence="2" type="ORF">BA92_02745</name>
</gene>
<dbReference type="AlphaFoldDB" id="A0A0C3MJE7"/>
<reference evidence="2 3" key="1">
    <citation type="submission" date="2014-07" db="EMBL/GenBank/DDBJ databases">
        <title>Porphyromonadaceae bacterium OUH 308042 = ATCC BAA-2681 = DSM 28342 draft genome.</title>
        <authorList>
            <person name="Sydenham T.V."/>
            <person name="Hasman H."/>
            <person name="Justensen U.S."/>
        </authorList>
    </citation>
    <scope>NUCLEOTIDE SEQUENCE [LARGE SCALE GENOMIC DNA]</scope>
    <source>
        <strain evidence="2 3">OUH 308042</strain>
    </source>
</reference>
<dbReference type="Proteomes" id="UP000031980">
    <property type="component" value="Unassembled WGS sequence"/>
</dbReference>
<keyword evidence="3" id="KW-1185">Reference proteome</keyword>
<feature type="transmembrane region" description="Helical" evidence="1">
    <location>
        <begin position="57"/>
        <end position="76"/>
    </location>
</feature>
<accession>A0A0C3MJE7</accession>
<evidence type="ECO:0000313" key="3">
    <source>
        <dbReference type="Proteomes" id="UP000031980"/>
    </source>
</evidence>
<protein>
    <submittedName>
        <fullName evidence="2">Uncharacterized protein</fullName>
    </submittedName>
</protein>